<evidence type="ECO:0000256" key="2">
    <source>
        <dbReference type="SAM" id="Phobius"/>
    </source>
</evidence>
<dbReference type="AlphaFoldDB" id="A0A146LTB1"/>
<name>A0A146LTB1_LYGHE</name>
<protein>
    <submittedName>
        <fullName evidence="3">Uncharacterized protein</fullName>
    </submittedName>
</protein>
<feature type="region of interest" description="Disordered" evidence="1">
    <location>
        <begin position="90"/>
        <end position="125"/>
    </location>
</feature>
<accession>A0A146LTB1</accession>
<evidence type="ECO:0000256" key="1">
    <source>
        <dbReference type="SAM" id="MobiDB-lite"/>
    </source>
</evidence>
<evidence type="ECO:0000313" key="3">
    <source>
        <dbReference type="EMBL" id="JAQ09660.1"/>
    </source>
</evidence>
<sequence>MLLLLIGERGKGVATFAYKSVLTDRLRWCHGRRHREGKCRTHLLFAAVVIVVSELCQVHSWINVLLLFFYLLSGRCKLKRRKRIWFYGTSSRTCSSSSSSSINNVSSSRNSLKRRRRNSITNNQDKHNVDLRVHRSLVNIATFVVKQTTFPRSSGKGFVCVALNDVVDDVHEHAHMGHTSSLLRTPHTLVSIVLTYNRSC</sequence>
<keyword evidence="2" id="KW-1133">Transmembrane helix</keyword>
<feature type="compositionally biased region" description="Low complexity" evidence="1">
    <location>
        <begin position="90"/>
        <end position="110"/>
    </location>
</feature>
<keyword evidence="2" id="KW-0472">Membrane</keyword>
<feature type="transmembrane region" description="Helical" evidence="2">
    <location>
        <begin position="43"/>
        <end position="72"/>
    </location>
</feature>
<gene>
    <name evidence="3" type="ORF">g.39908</name>
</gene>
<proteinExistence type="predicted"/>
<keyword evidence="2" id="KW-0812">Transmembrane</keyword>
<dbReference type="EMBL" id="GDHC01008969">
    <property type="protein sequence ID" value="JAQ09660.1"/>
    <property type="molecule type" value="Transcribed_RNA"/>
</dbReference>
<organism evidence="3">
    <name type="scientific">Lygus hesperus</name>
    <name type="common">Western plant bug</name>
    <dbReference type="NCBI Taxonomy" id="30085"/>
    <lineage>
        <taxon>Eukaryota</taxon>
        <taxon>Metazoa</taxon>
        <taxon>Ecdysozoa</taxon>
        <taxon>Arthropoda</taxon>
        <taxon>Hexapoda</taxon>
        <taxon>Insecta</taxon>
        <taxon>Pterygota</taxon>
        <taxon>Neoptera</taxon>
        <taxon>Paraneoptera</taxon>
        <taxon>Hemiptera</taxon>
        <taxon>Heteroptera</taxon>
        <taxon>Panheteroptera</taxon>
        <taxon>Cimicomorpha</taxon>
        <taxon>Miridae</taxon>
        <taxon>Mirini</taxon>
        <taxon>Lygus</taxon>
    </lineage>
</organism>
<reference evidence="3" key="1">
    <citation type="journal article" date="2016" name="Gigascience">
        <title>De novo construction of an expanded transcriptome assembly for the western tarnished plant bug, Lygus hesperus.</title>
        <authorList>
            <person name="Tassone E.E."/>
            <person name="Geib S.M."/>
            <person name="Hall B."/>
            <person name="Fabrick J.A."/>
            <person name="Brent C.S."/>
            <person name="Hull J.J."/>
        </authorList>
    </citation>
    <scope>NUCLEOTIDE SEQUENCE</scope>
</reference>